<evidence type="ECO:0000256" key="2">
    <source>
        <dbReference type="ARBA" id="ARBA00022741"/>
    </source>
</evidence>
<keyword evidence="6" id="KW-0675">Receptor</keyword>
<gene>
    <name evidence="6" type="ORF">SAMN06297387_101389</name>
</gene>
<evidence type="ECO:0000313" key="6">
    <source>
        <dbReference type="EMBL" id="SOD58915.1"/>
    </source>
</evidence>
<evidence type="ECO:0000256" key="3">
    <source>
        <dbReference type="ARBA" id="ARBA00022801"/>
    </source>
</evidence>
<keyword evidence="4" id="KW-0342">GTP-binding</keyword>
<evidence type="ECO:0000313" key="7">
    <source>
        <dbReference type="Proteomes" id="UP000219072"/>
    </source>
</evidence>
<dbReference type="GO" id="GO:0016787">
    <property type="term" value="F:hydrolase activity"/>
    <property type="evidence" value="ECO:0007669"/>
    <property type="project" value="UniProtKB-KW"/>
</dbReference>
<dbReference type="SUPFAM" id="SSF52540">
    <property type="entry name" value="P-loop containing nucleoside triphosphate hydrolases"/>
    <property type="match status" value="1"/>
</dbReference>
<dbReference type="InterPro" id="IPR052705">
    <property type="entry name" value="Gliding_Motility_GTPase"/>
</dbReference>
<keyword evidence="3" id="KW-0378">Hydrolase</keyword>
<dbReference type="Gene3D" id="3.40.50.300">
    <property type="entry name" value="P-loop containing nucleotide triphosphate hydrolases"/>
    <property type="match status" value="1"/>
</dbReference>
<organism evidence="6 7">
    <name type="scientific">Streptomyces zhaozhouensis</name>
    <dbReference type="NCBI Taxonomy" id="1300267"/>
    <lineage>
        <taxon>Bacteria</taxon>
        <taxon>Bacillati</taxon>
        <taxon>Actinomycetota</taxon>
        <taxon>Actinomycetes</taxon>
        <taxon>Kitasatosporales</taxon>
        <taxon>Streptomycetaceae</taxon>
        <taxon>Streptomyces</taxon>
    </lineage>
</organism>
<comment type="similarity">
    <text evidence="1">Belongs to the GPN-loop GTPase family.</text>
</comment>
<dbReference type="EMBL" id="OCNE01000001">
    <property type="protein sequence ID" value="SOD58915.1"/>
    <property type="molecule type" value="Genomic_DNA"/>
</dbReference>
<accession>A0A286DJI6</accession>
<dbReference type="PANTHER" id="PTHR42708:SF1">
    <property type="entry name" value="GLIDING MOTILITY PROTEIN MGLA"/>
    <property type="match status" value="1"/>
</dbReference>
<dbReference type="InterPro" id="IPR027417">
    <property type="entry name" value="P-loop_NTPase"/>
</dbReference>
<dbReference type="GO" id="GO:0005525">
    <property type="term" value="F:GTP binding"/>
    <property type="evidence" value="ECO:0007669"/>
    <property type="project" value="UniProtKB-KW"/>
</dbReference>
<dbReference type="CDD" id="cd00882">
    <property type="entry name" value="Ras_like_GTPase"/>
    <property type="match status" value="1"/>
</dbReference>
<dbReference type="RefSeq" id="WP_097229137.1">
    <property type="nucleotide sequence ID" value="NZ_OCNE01000001.1"/>
</dbReference>
<dbReference type="Proteomes" id="UP000219072">
    <property type="component" value="Unassembled WGS sequence"/>
</dbReference>
<dbReference type="Pfam" id="PF03029">
    <property type="entry name" value="ATP_bind_1"/>
    <property type="match status" value="1"/>
</dbReference>
<evidence type="ECO:0000256" key="5">
    <source>
        <dbReference type="SAM" id="MobiDB-lite"/>
    </source>
</evidence>
<keyword evidence="7" id="KW-1185">Reference proteome</keyword>
<dbReference type="PANTHER" id="PTHR42708">
    <property type="entry name" value="ATP/GTP-BINDING PROTEIN-RELATED"/>
    <property type="match status" value="1"/>
</dbReference>
<sequence length="227" mass="24285">MAYNDSDTAGRHAAYAGGPREEDLLPSSAEQSVKVVVVGGFGVGKTTMVGSVSEIRPLTTEETMTQAGAGVDDLAGVERKTETTVAMDFGRITLDERLVLYLFGTPGQQRFWFLWNGVIEGALGAVVLVDTRRLEDSFQAMDRLEECGVPFVVAVNTFPDAPLHPVPELRAALDLPARVPVVTCDARGFDSSREVLLTLLRHLYARATEGDPPSPAVTASPSPSEAP</sequence>
<dbReference type="InterPro" id="IPR004130">
    <property type="entry name" value="Gpn"/>
</dbReference>
<reference evidence="6 7" key="1">
    <citation type="submission" date="2017-09" db="EMBL/GenBank/DDBJ databases">
        <authorList>
            <person name="Ehlers B."/>
            <person name="Leendertz F.H."/>
        </authorList>
    </citation>
    <scope>NUCLEOTIDE SEQUENCE [LARGE SCALE GENOMIC DNA]</scope>
    <source>
        <strain evidence="6 7">CGMCC 4.7095</strain>
    </source>
</reference>
<protein>
    <submittedName>
        <fullName evidence="6">Signal recognition particle receptor subunit beta, a GTPase</fullName>
    </submittedName>
</protein>
<dbReference type="AlphaFoldDB" id="A0A286DJI6"/>
<feature type="region of interest" description="Disordered" evidence="5">
    <location>
        <begin position="1"/>
        <end position="27"/>
    </location>
</feature>
<dbReference type="OrthoDB" id="4319884at2"/>
<evidence type="ECO:0000256" key="1">
    <source>
        <dbReference type="ARBA" id="ARBA00005290"/>
    </source>
</evidence>
<proteinExistence type="inferred from homology"/>
<name>A0A286DJI6_9ACTN</name>
<evidence type="ECO:0000256" key="4">
    <source>
        <dbReference type="ARBA" id="ARBA00023134"/>
    </source>
</evidence>
<keyword evidence="2" id="KW-0547">Nucleotide-binding</keyword>